<accession>A0A917WWJ1</accession>
<keyword evidence="2" id="KW-1185">Reference proteome</keyword>
<dbReference type="AlphaFoldDB" id="A0A917WWJ1"/>
<dbReference type="Proteomes" id="UP000618460">
    <property type="component" value="Unassembled WGS sequence"/>
</dbReference>
<dbReference type="EMBL" id="BMLG01000020">
    <property type="protein sequence ID" value="GGM39425.1"/>
    <property type="molecule type" value="Genomic_DNA"/>
</dbReference>
<evidence type="ECO:0000313" key="2">
    <source>
        <dbReference type="Proteomes" id="UP000618460"/>
    </source>
</evidence>
<organism evidence="1 2">
    <name type="scientific">Paraliobacillus quinghaiensis</name>
    <dbReference type="NCBI Taxonomy" id="470815"/>
    <lineage>
        <taxon>Bacteria</taxon>
        <taxon>Bacillati</taxon>
        <taxon>Bacillota</taxon>
        <taxon>Bacilli</taxon>
        <taxon>Bacillales</taxon>
        <taxon>Bacillaceae</taxon>
        <taxon>Paraliobacillus</taxon>
    </lineage>
</organism>
<dbReference type="RefSeq" id="WP_117156348.1">
    <property type="nucleotide sequence ID" value="NZ_BMLG01000020.1"/>
</dbReference>
<reference evidence="1" key="1">
    <citation type="journal article" date="2014" name="Int. J. Syst. Evol. Microbiol.">
        <title>Complete genome sequence of Corynebacterium casei LMG S-19264T (=DSM 44701T), isolated from a smear-ripened cheese.</title>
        <authorList>
            <consortium name="US DOE Joint Genome Institute (JGI-PGF)"/>
            <person name="Walter F."/>
            <person name="Albersmeier A."/>
            <person name="Kalinowski J."/>
            <person name="Ruckert C."/>
        </authorList>
    </citation>
    <scope>NUCLEOTIDE SEQUENCE</scope>
    <source>
        <strain evidence="1">CGMCC 1.6333</strain>
    </source>
</reference>
<dbReference type="OrthoDB" id="2291120at2"/>
<evidence type="ECO:0000313" key="1">
    <source>
        <dbReference type="EMBL" id="GGM39425.1"/>
    </source>
</evidence>
<gene>
    <name evidence="1" type="ORF">GCM10011351_26970</name>
</gene>
<sequence>MSEKLDKFERLAEKRVTETIKKIRLVGNLANKNNYEYSEEHAKKIIETLDDEMRLLKSRFKEELQKESKSFSFRK</sequence>
<protein>
    <submittedName>
        <fullName evidence="1">Uncharacterized protein</fullName>
    </submittedName>
</protein>
<proteinExistence type="predicted"/>
<comment type="caution">
    <text evidence="1">The sequence shown here is derived from an EMBL/GenBank/DDBJ whole genome shotgun (WGS) entry which is preliminary data.</text>
</comment>
<reference evidence="1" key="2">
    <citation type="submission" date="2020-09" db="EMBL/GenBank/DDBJ databases">
        <authorList>
            <person name="Sun Q."/>
            <person name="Zhou Y."/>
        </authorList>
    </citation>
    <scope>NUCLEOTIDE SEQUENCE</scope>
    <source>
        <strain evidence="1">CGMCC 1.6333</strain>
    </source>
</reference>
<name>A0A917WWJ1_9BACI</name>